<feature type="domain" description="Glycosyltransferase 2-like" evidence="4">
    <location>
        <begin position="16"/>
        <end position="180"/>
    </location>
</feature>
<protein>
    <recommendedName>
        <fullName evidence="4">Glycosyltransferase 2-like domain-containing protein</fullName>
    </recommendedName>
</protein>
<evidence type="ECO:0000313" key="5">
    <source>
        <dbReference type="EMBL" id="PIU36641.1"/>
    </source>
</evidence>
<dbReference type="PANTHER" id="PTHR43179">
    <property type="entry name" value="RHAMNOSYLTRANSFERASE WBBL"/>
    <property type="match status" value="1"/>
</dbReference>
<gene>
    <name evidence="5" type="ORF">COT02_04965</name>
</gene>
<evidence type="ECO:0000256" key="1">
    <source>
        <dbReference type="ARBA" id="ARBA00006739"/>
    </source>
</evidence>
<dbReference type="GO" id="GO:0016757">
    <property type="term" value="F:glycosyltransferase activity"/>
    <property type="evidence" value="ECO:0007669"/>
    <property type="project" value="UniProtKB-KW"/>
</dbReference>
<proteinExistence type="inferred from homology"/>
<accession>A0A2M6YT03</accession>
<dbReference type="Proteomes" id="UP000230184">
    <property type="component" value="Unassembled WGS sequence"/>
</dbReference>
<name>A0A2M6YT03_9BACT</name>
<dbReference type="Gene3D" id="3.90.550.10">
    <property type="entry name" value="Spore Coat Polysaccharide Biosynthesis Protein SpsA, Chain A"/>
    <property type="match status" value="1"/>
</dbReference>
<reference evidence="6" key="1">
    <citation type="submission" date="2017-09" db="EMBL/GenBank/DDBJ databases">
        <title>Depth-based differentiation of microbial function through sediment-hosted aquifers and enrichment of novel symbionts in the deep terrestrial subsurface.</title>
        <authorList>
            <person name="Probst A.J."/>
            <person name="Ladd B."/>
            <person name="Jarett J.K."/>
            <person name="Geller-Mcgrath D.E."/>
            <person name="Sieber C.M.K."/>
            <person name="Emerson J.B."/>
            <person name="Anantharaman K."/>
            <person name="Thomas B.C."/>
            <person name="Malmstrom R."/>
            <person name="Stieglmeier M."/>
            <person name="Klingl A."/>
            <person name="Woyke T."/>
            <person name="Ryan C.M."/>
            <person name="Banfield J.F."/>
        </authorList>
    </citation>
    <scope>NUCLEOTIDE SEQUENCE [LARGE SCALE GENOMIC DNA]</scope>
</reference>
<dbReference type="Pfam" id="PF00535">
    <property type="entry name" value="Glycos_transf_2"/>
    <property type="match status" value="1"/>
</dbReference>
<dbReference type="InterPro" id="IPR001173">
    <property type="entry name" value="Glyco_trans_2-like"/>
</dbReference>
<keyword evidence="3" id="KW-0808">Transferase</keyword>
<organism evidence="5 6">
    <name type="scientific">Candidatus Roizmanbacteria bacterium CG07_land_8_20_14_0_80_34_15</name>
    <dbReference type="NCBI Taxonomy" id="1974849"/>
    <lineage>
        <taxon>Bacteria</taxon>
        <taxon>Candidatus Roizmaniibacteriota</taxon>
    </lineage>
</organism>
<comment type="similarity">
    <text evidence="1">Belongs to the glycosyltransferase 2 family.</text>
</comment>
<comment type="caution">
    <text evidence="5">The sequence shown here is derived from an EMBL/GenBank/DDBJ whole genome shotgun (WGS) entry which is preliminary data.</text>
</comment>
<dbReference type="EMBL" id="PEWY01000137">
    <property type="protein sequence ID" value="PIU36641.1"/>
    <property type="molecule type" value="Genomic_DNA"/>
</dbReference>
<dbReference type="InterPro" id="IPR029044">
    <property type="entry name" value="Nucleotide-diphossugar_trans"/>
</dbReference>
<evidence type="ECO:0000259" key="4">
    <source>
        <dbReference type="Pfam" id="PF00535"/>
    </source>
</evidence>
<evidence type="ECO:0000313" key="6">
    <source>
        <dbReference type="Proteomes" id="UP000230184"/>
    </source>
</evidence>
<dbReference type="SUPFAM" id="SSF53448">
    <property type="entry name" value="Nucleotide-diphospho-sugar transferases"/>
    <property type="match status" value="1"/>
</dbReference>
<dbReference type="AlphaFoldDB" id="A0A2M6YT03"/>
<dbReference type="PANTHER" id="PTHR43179:SF12">
    <property type="entry name" value="GALACTOFURANOSYLTRANSFERASE GLFT2"/>
    <property type="match status" value="1"/>
</dbReference>
<evidence type="ECO:0000256" key="2">
    <source>
        <dbReference type="ARBA" id="ARBA00022676"/>
    </source>
</evidence>
<keyword evidence="2" id="KW-0328">Glycosyltransferase</keyword>
<sequence>MENRIKKTKSNQLNISIVIPTYNRSDLAINLAQQIRQLYTKKYQIIIVDQENHNQPDEKIIKELNVEYFNLPNANTSLAKNKGIETAQGDIVVFFDDDVEITNITLTSHLKAYKDPNVVGVAGRVINDGEVIPSKSQVETGISNYMATKFVYKFWSTKKQIVDFVYGCNMSFRKKILDSVGGFDIEFPKIFEEVDLSMRVKKMGEIIFEPEALVYHHKAKSGGIRKDEEQKANLIYKNYGHFIAKHVPFPFSVITILIRSISALKTNKSAVFSLFSGYKNYFF</sequence>
<evidence type="ECO:0000256" key="3">
    <source>
        <dbReference type="ARBA" id="ARBA00022679"/>
    </source>
</evidence>